<dbReference type="SUPFAM" id="SSF51366">
    <property type="entry name" value="Ribulose-phoshate binding barrel"/>
    <property type="match status" value="1"/>
</dbReference>
<gene>
    <name evidence="9" type="primary">trpA</name>
    <name evidence="11" type="ORF">FM125_01640</name>
</gene>
<dbReference type="PROSITE" id="PS00167">
    <property type="entry name" value="TRP_SYNTHASE_ALPHA"/>
    <property type="match status" value="1"/>
</dbReference>
<sequence length="286" mass="29213">MSTETMSGTAAAGESKTAAAIERARAAGRTAFIGYLPAGYPSVDECVEAAVALVENGADVVEIGLPYTDPVMDGPVIQAATQASLAAGFRVSQVFDIVRRITERTDAAVLVMTYWNLVDRMGADEFARRLAAAGGAGLITPDLVPEEAAEWLAASDRHGLDRVFLTAPSSPQSRVERTVADSRGFVYAVSVMGVTGARKDISDAAAEVVTHAKAAGAENVCVGLGISRPEHIAQIGEYADGAIVGTALVKALGEGGPEAVGRLAAELAAGCVRDAAGTAADPKAGE</sequence>
<evidence type="ECO:0000256" key="10">
    <source>
        <dbReference type="RuleBase" id="RU003662"/>
    </source>
</evidence>
<keyword evidence="7 9" id="KW-0456">Lyase</keyword>
<evidence type="ECO:0000256" key="2">
    <source>
        <dbReference type="ARBA" id="ARBA00004733"/>
    </source>
</evidence>
<evidence type="ECO:0000256" key="6">
    <source>
        <dbReference type="ARBA" id="ARBA00023141"/>
    </source>
</evidence>
<feature type="active site" description="Proton acceptor" evidence="9">
    <location>
        <position position="62"/>
    </location>
</feature>
<comment type="subunit">
    <text evidence="3 9">Tetramer of two alpha and two beta chains.</text>
</comment>
<comment type="similarity">
    <text evidence="9 10">Belongs to the TrpA family.</text>
</comment>
<keyword evidence="5 9" id="KW-0822">Tryptophan biosynthesis</keyword>
<feature type="active site" description="Proton acceptor" evidence="9">
    <location>
        <position position="73"/>
    </location>
</feature>
<evidence type="ECO:0000256" key="8">
    <source>
        <dbReference type="ARBA" id="ARBA00049047"/>
    </source>
</evidence>
<name>A0A1R4IEV5_9MICC</name>
<dbReference type="UniPathway" id="UPA00035">
    <property type="reaction ID" value="UER00044"/>
</dbReference>
<reference evidence="11 12" key="1">
    <citation type="submission" date="2017-02" db="EMBL/GenBank/DDBJ databases">
        <authorList>
            <person name="Peterson S.W."/>
        </authorList>
    </citation>
    <scope>NUCLEOTIDE SEQUENCE [LARGE SCALE GENOMIC DNA]</scope>
    <source>
        <strain evidence="11 12">2B3F</strain>
    </source>
</reference>
<dbReference type="FunFam" id="3.20.20.70:FF:000037">
    <property type="entry name" value="Tryptophan synthase alpha chain"/>
    <property type="match status" value="1"/>
</dbReference>
<proteinExistence type="inferred from homology"/>
<keyword evidence="6 9" id="KW-0057">Aromatic amino acid biosynthesis</keyword>
<comment type="function">
    <text evidence="1 9">The alpha subunit is responsible for the aldol cleavage of indoleglycerol phosphate to indole and glyceraldehyde 3-phosphate.</text>
</comment>
<accession>A0A1R4IEV5</accession>
<evidence type="ECO:0000256" key="3">
    <source>
        <dbReference type="ARBA" id="ARBA00011270"/>
    </source>
</evidence>
<evidence type="ECO:0000256" key="7">
    <source>
        <dbReference type="ARBA" id="ARBA00023239"/>
    </source>
</evidence>
<dbReference type="PANTHER" id="PTHR43406:SF1">
    <property type="entry name" value="TRYPTOPHAN SYNTHASE ALPHA CHAIN, CHLOROPLASTIC"/>
    <property type="match status" value="1"/>
</dbReference>
<dbReference type="GO" id="GO:0004834">
    <property type="term" value="F:tryptophan synthase activity"/>
    <property type="evidence" value="ECO:0007669"/>
    <property type="project" value="UniProtKB-UniRule"/>
</dbReference>
<dbReference type="AlphaFoldDB" id="A0A1R4IEV5"/>
<dbReference type="InterPro" id="IPR002028">
    <property type="entry name" value="Trp_synthase_suA"/>
</dbReference>
<evidence type="ECO:0000313" key="11">
    <source>
        <dbReference type="EMBL" id="SJN17853.1"/>
    </source>
</evidence>
<dbReference type="InterPro" id="IPR018204">
    <property type="entry name" value="Trp_synthase_alpha_AS"/>
</dbReference>
<dbReference type="HAMAP" id="MF_00131">
    <property type="entry name" value="Trp_synth_alpha"/>
    <property type="match status" value="1"/>
</dbReference>
<dbReference type="CDD" id="cd04724">
    <property type="entry name" value="Tryptophan_synthase_alpha"/>
    <property type="match status" value="1"/>
</dbReference>
<dbReference type="EMBL" id="FUKP01000012">
    <property type="protein sequence ID" value="SJN17853.1"/>
    <property type="molecule type" value="Genomic_DNA"/>
</dbReference>
<dbReference type="GO" id="GO:0005829">
    <property type="term" value="C:cytosol"/>
    <property type="evidence" value="ECO:0007669"/>
    <property type="project" value="TreeGrafter"/>
</dbReference>
<evidence type="ECO:0000313" key="12">
    <source>
        <dbReference type="Proteomes" id="UP000196230"/>
    </source>
</evidence>
<organism evidence="11 12">
    <name type="scientific">Micrococcus lylae</name>
    <dbReference type="NCBI Taxonomy" id="1273"/>
    <lineage>
        <taxon>Bacteria</taxon>
        <taxon>Bacillati</taxon>
        <taxon>Actinomycetota</taxon>
        <taxon>Actinomycetes</taxon>
        <taxon>Micrococcales</taxon>
        <taxon>Micrococcaceae</taxon>
        <taxon>Micrococcus</taxon>
    </lineage>
</organism>
<dbReference type="EC" id="4.2.1.20" evidence="9"/>
<evidence type="ECO:0000256" key="9">
    <source>
        <dbReference type="HAMAP-Rule" id="MF_00131"/>
    </source>
</evidence>
<keyword evidence="4 9" id="KW-0028">Amino-acid biosynthesis</keyword>
<dbReference type="NCBIfam" id="TIGR00262">
    <property type="entry name" value="trpA"/>
    <property type="match status" value="1"/>
</dbReference>
<comment type="pathway">
    <text evidence="2 9">Amino-acid biosynthesis; L-tryptophan biosynthesis; L-tryptophan from chorismate: step 5/5.</text>
</comment>
<dbReference type="InterPro" id="IPR011060">
    <property type="entry name" value="RibuloseP-bd_barrel"/>
</dbReference>
<dbReference type="Proteomes" id="UP000196230">
    <property type="component" value="Unassembled WGS sequence"/>
</dbReference>
<protein>
    <recommendedName>
        <fullName evidence="9">Tryptophan synthase alpha chain</fullName>
        <ecNumber evidence="9">4.2.1.20</ecNumber>
    </recommendedName>
</protein>
<dbReference type="PANTHER" id="PTHR43406">
    <property type="entry name" value="TRYPTOPHAN SYNTHASE, ALPHA CHAIN"/>
    <property type="match status" value="1"/>
</dbReference>
<evidence type="ECO:0000256" key="5">
    <source>
        <dbReference type="ARBA" id="ARBA00022822"/>
    </source>
</evidence>
<dbReference type="InterPro" id="IPR013785">
    <property type="entry name" value="Aldolase_TIM"/>
</dbReference>
<evidence type="ECO:0000256" key="4">
    <source>
        <dbReference type="ARBA" id="ARBA00022605"/>
    </source>
</evidence>
<dbReference type="Pfam" id="PF00290">
    <property type="entry name" value="Trp_syntA"/>
    <property type="match status" value="1"/>
</dbReference>
<comment type="catalytic activity">
    <reaction evidence="8 9">
        <text>(1S,2R)-1-C-(indol-3-yl)glycerol 3-phosphate + L-serine = D-glyceraldehyde 3-phosphate + L-tryptophan + H2O</text>
        <dbReference type="Rhea" id="RHEA:10532"/>
        <dbReference type="ChEBI" id="CHEBI:15377"/>
        <dbReference type="ChEBI" id="CHEBI:33384"/>
        <dbReference type="ChEBI" id="CHEBI:57912"/>
        <dbReference type="ChEBI" id="CHEBI:58866"/>
        <dbReference type="ChEBI" id="CHEBI:59776"/>
        <dbReference type="EC" id="4.2.1.20"/>
    </reaction>
</comment>
<dbReference type="RefSeq" id="WP_227718797.1">
    <property type="nucleotide sequence ID" value="NZ_FUKP01000012.1"/>
</dbReference>
<dbReference type="Gene3D" id="3.20.20.70">
    <property type="entry name" value="Aldolase class I"/>
    <property type="match status" value="1"/>
</dbReference>
<evidence type="ECO:0000256" key="1">
    <source>
        <dbReference type="ARBA" id="ARBA00003365"/>
    </source>
</evidence>